<reference evidence="2" key="1">
    <citation type="thesis" date="2020" institute="ProQuest LLC" country="789 East Eisenhower Parkway, Ann Arbor, MI, USA">
        <title>Comparative Genomics and Chromosome Evolution.</title>
        <authorList>
            <person name="Mudd A.B."/>
        </authorList>
    </citation>
    <scope>NUCLEOTIDE SEQUENCE</scope>
    <source>
        <strain evidence="2">1538</strain>
        <tissue evidence="2">Blood</tissue>
    </source>
</reference>
<keyword evidence="1" id="KW-0812">Transmembrane</keyword>
<gene>
    <name evidence="2" type="ORF">GDO54_009193</name>
</gene>
<dbReference type="Proteomes" id="UP001181693">
    <property type="component" value="Unassembled WGS sequence"/>
</dbReference>
<proteinExistence type="predicted"/>
<accession>A0AAV3ATX7</accession>
<keyword evidence="3" id="KW-1185">Reference proteome</keyword>
<feature type="transmembrane region" description="Helical" evidence="1">
    <location>
        <begin position="7"/>
        <end position="26"/>
    </location>
</feature>
<protein>
    <recommendedName>
        <fullName evidence="4">Secreted protein</fullName>
    </recommendedName>
</protein>
<keyword evidence="1" id="KW-0472">Membrane</keyword>
<comment type="caution">
    <text evidence="2">The sequence shown here is derived from an EMBL/GenBank/DDBJ whole genome shotgun (WGS) entry which is preliminary data.</text>
</comment>
<organism evidence="2 3">
    <name type="scientific">Pyxicephalus adspersus</name>
    <name type="common">African bullfrog</name>
    <dbReference type="NCBI Taxonomy" id="30357"/>
    <lineage>
        <taxon>Eukaryota</taxon>
        <taxon>Metazoa</taxon>
        <taxon>Chordata</taxon>
        <taxon>Craniata</taxon>
        <taxon>Vertebrata</taxon>
        <taxon>Euteleostomi</taxon>
        <taxon>Amphibia</taxon>
        <taxon>Batrachia</taxon>
        <taxon>Anura</taxon>
        <taxon>Neobatrachia</taxon>
        <taxon>Ranoidea</taxon>
        <taxon>Pyxicephalidae</taxon>
        <taxon>Pyxicephalinae</taxon>
        <taxon>Pyxicephalus</taxon>
    </lineage>
</organism>
<evidence type="ECO:0000313" key="2">
    <source>
        <dbReference type="EMBL" id="DBA28908.1"/>
    </source>
</evidence>
<sequence>MKFLFTYCATILVYKCMFFLISMYTLCQWSPHVKAFPWFNAESNAVNCRIRMYVYYFLSPCSLKHNNQCTQYWPGSRNKDIGKKCSV</sequence>
<name>A0AAV3ATX7_PYXAD</name>
<dbReference type="AlphaFoldDB" id="A0AAV3ATX7"/>
<evidence type="ECO:0008006" key="4">
    <source>
        <dbReference type="Google" id="ProtNLM"/>
    </source>
</evidence>
<dbReference type="EMBL" id="DYDO01000003">
    <property type="protein sequence ID" value="DBA28908.1"/>
    <property type="molecule type" value="Genomic_DNA"/>
</dbReference>
<keyword evidence="1" id="KW-1133">Transmembrane helix</keyword>
<evidence type="ECO:0000313" key="3">
    <source>
        <dbReference type="Proteomes" id="UP001181693"/>
    </source>
</evidence>
<evidence type="ECO:0000256" key="1">
    <source>
        <dbReference type="SAM" id="Phobius"/>
    </source>
</evidence>